<sequence length="85" mass="9196">MYRGGIDFASVLRHMPCRTCEGAQLSALSPEILSSRDDRVEDFVLTGGTLHPMDFYCGNNVAPMRLLTFAPARTFARGGTSGKGV</sequence>
<dbReference type="EMBL" id="LGAP01000016">
    <property type="protein sequence ID" value="KOF15969.1"/>
    <property type="molecule type" value="Genomic_DNA"/>
</dbReference>
<proteinExistence type="predicted"/>
<reference evidence="2" key="1">
    <citation type="submission" date="2015-07" db="EMBL/GenBank/DDBJ databases">
        <title>Whole genome sequence of an Ensifer adhaerens strain isolated from a cave pool in the Wind Cave National Park.</title>
        <authorList>
            <person name="Eng W.W.H."/>
            <person name="Gan H.M."/>
            <person name="Barton H.A."/>
            <person name="Savka M.A."/>
        </authorList>
    </citation>
    <scope>NUCLEOTIDE SEQUENCE [LARGE SCALE GENOMIC DNA]</scope>
    <source>
        <strain evidence="2">SD006</strain>
    </source>
</reference>
<dbReference type="PATRIC" id="fig|106592.7.peg.2121"/>
<evidence type="ECO:0000313" key="2">
    <source>
        <dbReference type="Proteomes" id="UP000037425"/>
    </source>
</evidence>
<dbReference type="Proteomes" id="UP000037425">
    <property type="component" value="Unassembled WGS sequence"/>
</dbReference>
<name>A0A0L8BN34_ENSAD</name>
<comment type="caution">
    <text evidence="1">The sequence shown here is derived from an EMBL/GenBank/DDBJ whole genome shotgun (WGS) entry which is preliminary data.</text>
</comment>
<organism evidence="1 2">
    <name type="scientific">Ensifer adhaerens</name>
    <name type="common">Sinorhizobium morelense</name>
    <dbReference type="NCBI Taxonomy" id="106592"/>
    <lineage>
        <taxon>Bacteria</taxon>
        <taxon>Pseudomonadati</taxon>
        <taxon>Pseudomonadota</taxon>
        <taxon>Alphaproteobacteria</taxon>
        <taxon>Hyphomicrobiales</taxon>
        <taxon>Rhizobiaceae</taxon>
        <taxon>Sinorhizobium/Ensifer group</taxon>
        <taxon>Ensifer</taxon>
    </lineage>
</organism>
<protein>
    <submittedName>
        <fullName evidence="1">Uncharacterized protein</fullName>
    </submittedName>
</protein>
<accession>A0A0L8BN34</accession>
<evidence type="ECO:0000313" key="1">
    <source>
        <dbReference type="EMBL" id="KOF15969.1"/>
    </source>
</evidence>
<dbReference type="AlphaFoldDB" id="A0A0L8BN34"/>
<gene>
    <name evidence="1" type="ORF">AC244_21385</name>
</gene>